<keyword evidence="3" id="KW-1185">Reference proteome</keyword>
<reference evidence="2 3" key="1">
    <citation type="submission" date="2024-09" db="EMBL/GenBank/DDBJ databases">
        <authorList>
            <person name="Sun Q."/>
            <person name="Mori K."/>
        </authorList>
    </citation>
    <scope>NUCLEOTIDE SEQUENCE [LARGE SCALE GENOMIC DNA]</scope>
    <source>
        <strain evidence="2 3">CCM 8543</strain>
    </source>
</reference>
<evidence type="ECO:0000313" key="2">
    <source>
        <dbReference type="EMBL" id="MFC0210173.1"/>
    </source>
</evidence>
<evidence type="ECO:0000313" key="3">
    <source>
        <dbReference type="Proteomes" id="UP001589755"/>
    </source>
</evidence>
<comment type="caution">
    <text evidence="2">The sequence shown here is derived from an EMBL/GenBank/DDBJ whole genome shotgun (WGS) entry which is preliminary data.</text>
</comment>
<gene>
    <name evidence="2" type="ORF">ACFFJ2_17380</name>
</gene>
<protein>
    <submittedName>
        <fullName evidence="2">Uncharacterized protein</fullName>
    </submittedName>
</protein>
<feature type="signal peptide" evidence="1">
    <location>
        <begin position="1"/>
        <end position="38"/>
    </location>
</feature>
<evidence type="ECO:0000256" key="1">
    <source>
        <dbReference type="SAM" id="SignalP"/>
    </source>
</evidence>
<sequence>MVIGSGTQIPYIANVMKSVRCLLAALLLLAFGGGTVLATTQNGDMIQPAIEASVDQPMPSGCNDCGGNDKAMTTAACSALGTCMQAVDPVIASTLPRPDSVVYPAVAERITGFEGSPEPFPPKAYIFA</sequence>
<dbReference type="Proteomes" id="UP001589755">
    <property type="component" value="Unassembled WGS sequence"/>
</dbReference>
<organism evidence="2 3">
    <name type="scientific">Chelativorans intermedius</name>
    <dbReference type="NCBI Taxonomy" id="515947"/>
    <lineage>
        <taxon>Bacteria</taxon>
        <taxon>Pseudomonadati</taxon>
        <taxon>Pseudomonadota</taxon>
        <taxon>Alphaproteobacteria</taxon>
        <taxon>Hyphomicrobiales</taxon>
        <taxon>Phyllobacteriaceae</taxon>
        <taxon>Chelativorans</taxon>
    </lineage>
</organism>
<accession>A0ABV6DBY4</accession>
<feature type="chain" id="PRO_5045376290" evidence="1">
    <location>
        <begin position="39"/>
        <end position="128"/>
    </location>
</feature>
<proteinExistence type="predicted"/>
<name>A0ABV6DBY4_9HYPH</name>
<dbReference type="EMBL" id="JBHLXD010000041">
    <property type="protein sequence ID" value="MFC0210173.1"/>
    <property type="molecule type" value="Genomic_DNA"/>
</dbReference>
<dbReference type="RefSeq" id="WP_261522594.1">
    <property type="nucleotide sequence ID" value="NZ_JAODNW010000032.1"/>
</dbReference>
<keyword evidence="1" id="KW-0732">Signal</keyword>